<dbReference type="EMBL" id="MCGO01000067">
    <property type="protein sequence ID" value="ORY33584.1"/>
    <property type="molecule type" value="Genomic_DNA"/>
</dbReference>
<accession>A0A1Y2BFJ4</accession>
<reference evidence="1 2" key="1">
    <citation type="submission" date="2016-07" db="EMBL/GenBank/DDBJ databases">
        <title>Pervasive Adenine N6-methylation of Active Genes in Fungi.</title>
        <authorList>
            <consortium name="DOE Joint Genome Institute"/>
            <person name="Mondo S.J."/>
            <person name="Dannebaum R.O."/>
            <person name="Kuo R.C."/>
            <person name="Labutti K."/>
            <person name="Haridas S."/>
            <person name="Kuo A."/>
            <person name="Salamov A."/>
            <person name="Ahrendt S.R."/>
            <person name="Lipzen A."/>
            <person name="Sullivan W."/>
            <person name="Andreopoulos W.B."/>
            <person name="Clum A."/>
            <person name="Lindquist E."/>
            <person name="Daum C."/>
            <person name="Ramamoorthy G.K."/>
            <person name="Gryganskyi A."/>
            <person name="Culley D."/>
            <person name="Magnuson J.K."/>
            <person name="James T.Y."/>
            <person name="O'Malley M.A."/>
            <person name="Stajich J.E."/>
            <person name="Spatafora J.W."/>
            <person name="Visel A."/>
            <person name="Grigoriev I.V."/>
        </authorList>
    </citation>
    <scope>NUCLEOTIDE SEQUENCE [LARGE SCALE GENOMIC DNA]</scope>
    <source>
        <strain evidence="1 2">JEL800</strain>
    </source>
</reference>
<name>A0A1Y2BFJ4_9FUNG</name>
<dbReference type="Proteomes" id="UP000193642">
    <property type="component" value="Unassembled WGS sequence"/>
</dbReference>
<keyword evidence="2" id="KW-1185">Reference proteome</keyword>
<proteinExistence type="predicted"/>
<evidence type="ECO:0000313" key="2">
    <source>
        <dbReference type="Proteomes" id="UP000193642"/>
    </source>
</evidence>
<evidence type="ECO:0000313" key="1">
    <source>
        <dbReference type="EMBL" id="ORY33584.1"/>
    </source>
</evidence>
<protein>
    <submittedName>
        <fullName evidence="1">Uncharacterized protein</fullName>
    </submittedName>
</protein>
<organism evidence="1 2">
    <name type="scientific">Rhizoclosmatium globosum</name>
    <dbReference type="NCBI Taxonomy" id="329046"/>
    <lineage>
        <taxon>Eukaryota</taxon>
        <taxon>Fungi</taxon>
        <taxon>Fungi incertae sedis</taxon>
        <taxon>Chytridiomycota</taxon>
        <taxon>Chytridiomycota incertae sedis</taxon>
        <taxon>Chytridiomycetes</taxon>
        <taxon>Chytridiales</taxon>
        <taxon>Chytriomycetaceae</taxon>
        <taxon>Rhizoclosmatium</taxon>
    </lineage>
</organism>
<gene>
    <name evidence="1" type="ORF">BCR33DRAFT_723160</name>
</gene>
<comment type="caution">
    <text evidence="1">The sequence shown here is derived from an EMBL/GenBank/DDBJ whole genome shotgun (WGS) entry which is preliminary data.</text>
</comment>
<sequence length="352" mass="38102">MDGSVQNDRTALAFSSVSETPRSVVLQSSKRTFSKTTSPTATTTATTTTTTALFTTPAKFARLTSVLLDSPAHAENGMMHTATVISSLLLSTKYYIKLNAPALINSSLDLSHLPSLVLGVRNFWVSPTHSAHLFPVLRDSSAHIGEHHVPWGSDFECLLRTAQASIVLHCIAGDSECFRTLSTNQGSRVDKILITLVLACLKLEPVLPAFQIQGFLVPHDLGLMPLGLLKVGLRRCLTGVKVGLIRFLKALKMSPVQQDLESLLKRTGGLKVDKRSGSVFGQGGLKEESRRYPGSNLTTLCKLVLEAQLLLKLADDELLSLQSCISMIGSCIELQLFTSKSLELLVASLNSF</sequence>
<dbReference type="AlphaFoldDB" id="A0A1Y2BFJ4"/>